<dbReference type="EMBL" id="PKMF04000700">
    <property type="protein sequence ID" value="KAK7821502.1"/>
    <property type="molecule type" value="Genomic_DNA"/>
</dbReference>
<evidence type="ECO:0000313" key="2">
    <source>
        <dbReference type="Proteomes" id="UP000237347"/>
    </source>
</evidence>
<dbReference type="InterPro" id="IPR029033">
    <property type="entry name" value="His_PPase_superfam"/>
</dbReference>
<dbReference type="PANTHER" id="PTHR46192">
    <property type="entry name" value="BROAD-RANGE ACID PHOSPHATASE DET1"/>
    <property type="match status" value="1"/>
</dbReference>
<keyword evidence="2" id="KW-1185">Reference proteome</keyword>
<dbReference type="AlphaFoldDB" id="A0AAW0J467"/>
<evidence type="ECO:0000313" key="1">
    <source>
        <dbReference type="EMBL" id="KAK7821502.1"/>
    </source>
</evidence>
<organism evidence="1 2">
    <name type="scientific">Quercus suber</name>
    <name type="common">Cork oak</name>
    <dbReference type="NCBI Taxonomy" id="58331"/>
    <lineage>
        <taxon>Eukaryota</taxon>
        <taxon>Viridiplantae</taxon>
        <taxon>Streptophyta</taxon>
        <taxon>Embryophyta</taxon>
        <taxon>Tracheophyta</taxon>
        <taxon>Spermatophyta</taxon>
        <taxon>Magnoliopsida</taxon>
        <taxon>eudicotyledons</taxon>
        <taxon>Gunneridae</taxon>
        <taxon>Pentapetalae</taxon>
        <taxon>rosids</taxon>
        <taxon>fabids</taxon>
        <taxon>Fagales</taxon>
        <taxon>Fagaceae</taxon>
        <taxon>Quercus</taxon>
    </lineage>
</organism>
<name>A0AAW0J467_QUESU</name>
<sequence>MVDKKYYKMLIKQKRLAGFLESLWRDIDMNRLHHDPSHDLTLIIVSHGLTSQVFLMKWFKWTVEQFERLKKKKKKCIQNQTWQTIQHCQCSQSA</sequence>
<dbReference type="InterPro" id="IPR052765">
    <property type="entry name" value="PGM-Related"/>
</dbReference>
<gene>
    <name evidence="1" type="ORF">CFP56_037623</name>
</gene>
<reference evidence="1 2" key="1">
    <citation type="journal article" date="2018" name="Sci. Data">
        <title>The draft genome sequence of cork oak.</title>
        <authorList>
            <person name="Ramos A.M."/>
            <person name="Usie A."/>
            <person name="Barbosa P."/>
            <person name="Barros P.M."/>
            <person name="Capote T."/>
            <person name="Chaves I."/>
            <person name="Simoes F."/>
            <person name="Abreu I."/>
            <person name="Carrasquinho I."/>
            <person name="Faro C."/>
            <person name="Guimaraes J.B."/>
            <person name="Mendonca D."/>
            <person name="Nobrega F."/>
            <person name="Rodrigues L."/>
            <person name="Saibo N.J.M."/>
            <person name="Varela M.C."/>
            <person name="Egas C."/>
            <person name="Matos J."/>
            <person name="Miguel C.M."/>
            <person name="Oliveira M.M."/>
            <person name="Ricardo C.P."/>
            <person name="Goncalves S."/>
        </authorList>
    </citation>
    <scope>NUCLEOTIDE SEQUENCE [LARGE SCALE GENOMIC DNA]</scope>
    <source>
        <strain evidence="2">cv. HL8</strain>
    </source>
</reference>
<comment type="caution">
    <text evidence="1">The sequence shown here is derived from an EMBL/GenBank/DDBJ whole genome shotgun (WGS) entry which is preliminary data.</text>
</comment>
<accession>A0AAW0J467</accession>
<dbReference type="Proteomes" id="UP000237347">
    <property type="component" value="Unassembled WGS sequence"/>
</dbReference>
<protein>
    <submittedName>
        <fullName evidence="1">Phosphoglycerate mutase-like protein at74</fullName>
    </submittedName>
</protein>
<dbReference type="Gene3D" id="3.40.50.1240">
    <property type="entry name" value="Phosphoglycerate mutase-like"/>
    <property type="match status" value="1"/>
</dbReference>
<proteinExistence type="predicted"/>